<evidence type="ECO:0008006" key="4">
    <source>
        <dbReference type="Google" id="ProtNLM"/>
    </source>
</evidence>
<feature type="chain" id="PRO_5028870934" description="Lipoprotein" evidence="1">
    <location>
        <begin position="35"/>
        <end position="73"/>
    </location>
</feature>
<gene>
    <name evidence="2" type="ORF">H7A79_1146</name>
</gene>
<sequence>MIAYLKHMMAGMLTATVMLLAGVLLHSCTEEAWAETPDLQRAAEMAAQAEVMKVEAQYDSMSADSKMEGIVYE</sequence>
<dbReference type="Proteomes" id="UP000516412">
    <property type="component" value="Chromosome"/>
</dbReference>
<keyword evidence="1" id="KW-0732">Signal</keyword>
<keyword evidence="3" id="KW-1185">Reference proteome</keyword>
<name>A0A7H1MBR1_9NEIS</name>
<dbReference type="EMBL" id="CP060414">
    <property type="protein sequence ID" value="QNT59076.1"/>
    <property type="molecule type" value="Genomic_DNA"/>
</dbReference>
<organism evidence="2 3">
    <name type="scientific">Neisseria musculi</name>
    <dbReference type="NCBI Taxonomy" id="1815583"/>
    <lineage>
        <taxon>Bacteria</taxon>
        <taxon>Pseudomonadati</taxon>
        <taxon>Pseudomonadota</taxon>
        <taxon>Betaproteobacteria</taxon>
        <taxon>Neisseriales</taxon>
        <taxon>Neisseriaceae</taxon>
        <taxon>Neisseria</taxon>
    </lineage>
</organism>
<proteinExistence type="predicted"/>
<evidence type="ECO:0000313" key="2">
    <source>
        <dbReference type="EMBL" id="QNT59076.1"/>
    </source>
</evidence>
<protein>
    <recommendedName>
        <fullName evidence="4">Lipoprotein</fullName>
    </recommendedName>
</protein>
<reference evidence="2" key="1">
    <citation type="submission" date="2024-06" db="EMBL/GenBank/DDBJ databases">
        <title>Complete Genome Sequence of mouse commensal type strain Neisseria musculi.</title>
        <authorList>
            <person name="Thapa E."/>
            <person name="Aluvathingal J."/>
            <person name="Nadendla S."/>
            <person name="Mehta A."/>
            <person name="Tettelin H."/>
            <person name="Weyand N.J."/>
        </authorList>
    </citation>
    <scope>NUCLEOTIDE SEQUENCE</scope>
    <source>
        <strain evidence="2">NW831</strain>
    </source>
</reference>
<feature type="signal peptide" evidence="1">
    <location>
        <begin position="1"/>
        <end position="34"/>
    </location>
</feature>
<evidence type="ECO:0000313" key="3">
    <source>
        <dbReference type="Proteomes" id="UP000516412"/>
    </source>
</evidence>
<dbReference type="KEGG" id="nmus:H7A79_1146"/>
<accession>A0A7H1MBR1</accession>
<dbReference type="AlphaFoldDB" id="A0A7H1MBR1"/>
<evidence type="ECO:0000256" key="1">
    <source>
        <dbReference type="SAM" id="SignalP"/>
    </source>
</evidence>
<dbReference type="RefSeq" id="WP_187001400.1">
    <property type="nucleotide sequence ID" value="NZ_CP060414.2"/>
</dbReference>